<feature type="domain" description="Calcineurin-like phosphoesterase" evidence="13">
    <location>
        <begin position="181"/>
        <end position="395"/>
    </location>
</feature>
<evidence type="ECO:0000256" key="9">
    <source>
        <dbReference type="ARBA" id="ARBA00022741"/>
    </source>
</evidence>
<dbReference type="InterPro" id="IPR006146">
    <property type="entry name" value="5'-Nucleotdase_CS"/>
</dbReference>
<dbReference type="InterPro" id="IPR029052">
    <property type="entry name" value="Metallo-depent_PP-like"/>
</dbReference>
<reference evidence="15 16" key="1">
    <citation type="submission" date="2015-07" db="EMBL/GenBank/DDBJ databases">
        <title>The genome of Eufriesea mexicana.</title>
        <authorList>
            <person name="Pan H."/>
            <person name="Kapheim K."/>
        </authorList>
    </citation>
    <scope>NUCLEOTIDE SEQUENCE [LARGE SCALE GENOMIC DNA]</scope>
    <source>
        <strain evidence="15">0111107269</strain>
        <tissue evidence="15">Whole body</tissue>
    </source>
</reference>
<dbReference type="CDD" id="cd07409">
    <property type="entry name" value="MPP_CD73_N"/>
    <property type="match status" value="1"/>
</dbReference>
<keyword evidence="6" id="KW-0800">Toxin</keyword>
<dbReference type="EC" id="3.6.1.5" evidence="3"/>
<dbReference type="SUPFAM" id="SSF56300">
    <property type="entry name" value="Metallo-dependent phosphatases"/>
    <property type="match status" value="1"/>
</dbReference>
<dbReference type="GO" id="GO:0005886">
    <property type="term" value="C:plasma membrane"/>
    <property type="evidence" value="ECO:0007669"/>
    <property type="project" value="TreeGrafter"/>
</dbReference>
<evidence type="ECO:0000313" key="16">
    <source>
        <dbReference type="Proteomes" id="UP000250275"/>
    </source>
</evidence>
<evidence type="ECO:0000256" key="10">
    <source>
        <dbReference type="ARBA" id="ARBA00022801"/>
    </source>
</evidence>
<feature type="domain" description="5'-Nucleotidase C-terminal" evidence="14">
    <location>
        <begin position="493"/>
        <end position="649"/>
    </location>
</feature>
<evidence type="ECO:0000256" key="6">
    <source>
        <dbReference type="ARBA" id="ARBA00022656"/>
    </source>
</evidence>
<dbReference type="PRINTS" id="PR01607">
    <property type="entry name" value="APYRASEFAMLY"/>
</dbReference>
<evidence type="ECO:0000256" key="7">
    <source>
        <dbReference type="ARBA" id="ARBA00022723"/>
    </source>
</evidence>
<keyword evidence="5" id="KW-0964">Secreted</keyword>
<dbReference type="SUPFAM" id="SSF55816">
    <property type="entry name" value="5'-nucleotidase (syn. UDP-sugar hydrolase), C-terminal domain"/>
    <property type="match status" value="1"/>
</dbReference>
<proteinExistence type="inferred from homology"/>
<keyword evidence="8" id="KW-0732">Signal</keyword>
<evidence type="ECO:0000256" key="1">
    <source>
        <dbReference type="ARBA" id="ARBA00004613"/>
    </source>
</evidence>
<keyword evidence="10 12" id="KW-0378">Hydrolase</keyword>
<name>A0A310SIV8_9HYME</name>
<dbReference type="InterPro" id="IPR008334">
    <property type="entry name" value="5'-Nucleotdase_C"/>
</dbReference>
<dbReference type="InterPro" id="IPR004843">
    <property type="entry name" value="Calcineurin-like_PHP"/>
</dbReference>
<dbReference type="Proteomes" id="UP000250275">
    <property type="component" value="Unassembled WGS sequence"/>
</dbReference>
<dbReference type="OrthoDB" id="7722975at2759"/>
<evidence type="ECO:0000313" key="15">
    <source>
        <dbReference type="EMBL" id="OAD55322.1"/>
    </source>
</evidence>
<dbReference type="GO" id="GO:0006196">
    <property type="term" value="P:AMP catabolic process"/>
    <property type="evidence" value="ECO:0007669"/>
    <property type="project" value="TreeGrafter"/>
</dbReference>
<keyword evidence="9 12" id="KW-0547">Nucleotide-binding</keyword>
<dbReference type="GO" id="GO:0005576">
    <property type="term" value="C:extracellular region"/>
    <property type="evidence" value="ECO:0007669"/>
    <property type="project" value="UniProtKB-SubCell"/>
</dbReference>
<gene>
    <name evidence="15" type="ORF">WN48_04836</name>
</gene>
<dbReference type="GO" id="GO:0046872">
    <property type="term" value="F:metal ion binding"/>
    <property type="evidence" value="ECO:0007669"/>
    <property type="project" value="UniProtKB-KW"/>
</dbReference>
<dbReference type="Pfam" id="PF02872">
    <property type="entry name" value="5_nucleotid_C"/>
    <property type="match status" value="1"/>
</dbReference>
<sequence>MTSYRELYHTRMTMCSSFRKDTDQVSLDRSSVTAAVLLSDLATTRIQNDLVSAPGRLASPSVVHSLVSSGSEMSNWPDESGTVEYVLLACLESLGNGVSEEDRTIRGSNLTLAEKVETRTGCCGKGARIVIPEGEPGRPDVPGRSTMLFRFLLLLFLLRLSSGFTGRGLHYLGRSDLFELSVIHLNDFHARFEETGPRSGLCHEQKKKDCVGGIARVSTAVNRLIEERPNPIFLNAGDHYQGTLWYNLHRWNVTATFMNMLPHDAMTIGNHEFDNKVEGVVPFLKMVKAPVVVTNIDSSEEPTMQGLYKNSTVLERNGTKIGVIGVILSTTNRISITGKLKFLDEVESVNDEARRLKSQGIDVIIVLSHCGLHVDRIMAAKCPLVDVIVGGHSHTFLYSGPPPFIDQPEDEYPVVVVQEKTNRTVLIVQAAAFTKYLGNLTVWFDQQGEVVDWDGNPILLDYSVEEDPEMLKALEPWKASVDEFAGTKIARSRVYLDDRCHQKECNLGNLITDAMVDAYVEKAEDKTAWTYAAVGVLNPGGVRASIDSMTEDITLADLMMAQPFENTWDVLELNGSCILQILQMEDVLLWSGLKVIYKLDGASRKVVDVKIRCRVCEVPRFEELKLDEWYRIVVPTFLVHAGDGFTVFETCGRNHQLGVIDWKQLIKYMKKISPILVGEDRRVIFLSDSQR</sequence>
<dbReference type="PANTHER" id="PTHR11575">
    <property type="entry name" value="5'-NUCLEOTIDASE-RELATED"/>
    <property type="match status" value="1"/>
</dbReference>
<keyword evidence="11" id="KW-1199">Hemostasis impairing toxin</keyword>
<protein>
    <recommendedName>
        <fullName evidence="3">apyrase</fullName>
        <ecNumber evidence="3">3.6.1.5</ecNumber>
    </recommendedName>
</protein>
<dbReference type="GO" id="GO:0090729">
    <property type="term" value="F:toxin activity"/>
    <property type="evidence" value="ECO:0007669"/>
    <property type="project" value="UniProtKB-KW"/>
</dbReference>
<comment type="subcellular location">
    <subcellularLocation>
        <location evidence="1">Secreted</location>
    </subcellularLocation>
</comment>
<dbReference type="Gene3D" id="3.90.780.10">
    <property type="entry name" value="5'-Nucleotidase, C-terminal domain"/>
    <property type="match status" value="1"/>
</dbReference>
<organism evidence="15 16">
    <name type="scientific">Eufriesea mexicana</name>
    <dbReference type="NCBI Taxonomy" id="516756"/>
    <lineage>
        <taxon>Eukaryota</taxon>
        <taxon>Metazoa</taxon>
        <taxon>Ecdysozoa</taxon>
        <taxon>Arthropoda</taxon>
        <taxon>Hexapoda</taxon>
        <taxon>Insecta</taxon>
        <taxon>Pterygota</taxon>
        <taxon>Neoptera</taxon>
        <taxon>Endopterygota</taxon>
        <taxon>Hymenoptera</taxon>
        <taxon>Apocrita</taxon>
        <taxon>Aculeata</taxon>
        <taxon>Apoidea</taxon>
        <taxon>Anthophila</taxon>
        <taxon>Apidae</taxon>
        <taxon>Eufriesea</taxon>
    </lineage>
</organism>
<evidence type="ECO:0000256" key="4">
    <source>
        <dbReference type="ARBA" id="ARBA00022442"/>
    </source>
</evidence>
<dbReference type="GO" id="GO:0000166">
    <property type="term" value="F:nucleotide binding"/>
    <property type="evidence" value="ECO:0007669"/>
    <property type="project" value="UniProtKB-KW"/>
</dbReference>
<dbReference type="GO" id="GO:0004050">
    <property type="term" value="F:apyrase activity"/>
    <property type="evidence" value="ECO:0007669"/>
    <property type="project" value="UniProtKB-EC"/>
</dbReference>
<evidence type="ECO:0000259" key="14">
    <source>
        <dbReference type="Pfam" id="PF02872"/>
    </source>
</evidence>
<keyword evidence="7" id="KW-0479">Metal-binding</keyword>
<dbReference type="InterPro" id="IPR036907">
    <property type="entry name" value="5'-Nucleotdase_C_sf"/>
</dbReference>
<dbReference type="InterPro" id="IPR006179">
    <property type="entry name" value="5_nucleotidase/apyrase"/>
</dbReference>
<evidence type="ECO:0000256" key="3">
    <source>
        <dbReference type="ARBA" id="ARBA00012148"/>
    </source>
</evidence>
<dbReference type="Pfam" id="PF00149">
    <property type="entry name" value="Metallophos"/>
    <property type="match status" value="1"/>
</dbReference>
<evidence type="ECO:0000256" key="5">
    <source>
        <dbReference type="ARBA" id="ARBA00022525"/>
    </source>
</evidence>
<dbReference type="AlphaFoldDB" id="A0A310SIV8"/>
<dbReference type="FunFam" id="3.60.21.10:FF:000020">
    <property type="entry name" value="NT5E isoform 4"/>
    <property type="match status" value="1"/>
</dbReference>
<dbReference type="EMBL" id="KQ762882">
    <property type="protein sequence ID" value="OAD55322.1"/>
    <property type="molecule type" value="Genomic_DNA"/>
</dbReference>
<evidence type="ECO:0000256" key="12">
    <source>
        <dbReference type="RuleBase" id="RU362119"/>
    </source>
</evidence>
<dbReference type="Gene3D" id="3.60.21.10">
    <property type="match status" value="1"/>
</dbReference>
<keyword evidence="16" id="KW-1185">Reference proteome</keyword>
<keyword evidence="4" id="KW-1201">Platelet aggregation inhibiting toxin</keyword>
<dbReference type="GO" id="GO:0008253">
    <property type="term" value="F:5'-nucleotidase activity"/>
    <property type="evidence" value="ECO:0007669"/>
    <property type="project" value="TreeGrafter"/>
</dbReference>
<evidence type="ECO:0000259" key="13">
    <source>
        <dbReference type="Pfam" id="PF00149"/>
    </source>
</evidence>
<accession>A0A310SIV8</accession>
<evidence type="ECO:0000256" key="8">
    <source>
        <dbReference type="ARBA" id="ARBA00022729"/>
    </source>
</evidence>
<comment type="similarity">
    <text evidence="2 12">Belongs to the 5'-nucleotidase family.</text>
</comment>
<dbReference type="PROSITE" id="PS00786">
    <property type="entry name" value="5_NUCLEOTIDASE_2"/>
    <property type="match status" value="1"/>
</dbReference>
<dbReference type="PANTHER" id="PTHR11575:SF32">
    <property type="entry name" value="APYRASE-LIKE PROTEIN"/>
    <property type="match status" value="1"/>
</dbReference>
<evidence type="ECO:0000256" key="2">
    <source>
        <dbReference type="ARBA" id="ARBA00006654"/>
    </source>
</evidence>
<evidence type="ECO:0000256" key="11">
    <source>
        <dbReference type="ARBA" id="ARBA00023240"/>
    </source>
</evidence>